<feature type="transmembrane region" description="Helical" evidence="1">
    <location>
        <begin position="6"/>
        <end position="27"/>
    </location>
</feature>
<name>A0ABQ2W2U6_9ACTN</name>
<keyword evidence="3" id="KW-1185">Reference proteome</keyword>
<comment type="caution">
    <text evidence="2">The sequence shown here is derived from an EMBL/GenBank/DDBJ whole genome shotgun (WGS) entry which is preliminary data.</text>
</comment>
<reference evidence="3" key="1">
    <citation type="journal article" date="2019" name="Int. J. Syst. Evol. Microbiol.">
        <title>The Global Catalogue of Microorganisms (GCM) 10K type strain sequencing project: providing services to taxonomists for standard genome sequencing and annotation.</title>
        <authorList>
            <consortium name="The Broad Institute Genomics Platform"/>
            <consortium name="The Broad Institute Genome Sequencing Center for Infectious Disease"/>
            <person name="Wu L."/>
            <person name="Ma J."/>
        </authorList>
    </citation>
    <scope>NUCLEOTIDE SEQUENCE [LARGE SCALE GENOMIC DNA]</scope>
    <source>
        <strain evidence="3">JCM 4376</strain>
    </source>
</reference>
<dbReference type="EMBL" id="BMTF01000011">
    <property type="protein sequence ID" value="GGV87053.1"/>
    <property type="molecule type" value="Genomic_DNA"/>
</dbReference>
<keyword evidence="1" id="KW-0812">Transmembrane</keyword>
<protein>
    <recommendedName>
        <fullName evidence="4">DUF58 domain-containing protein</fullName>
    </recommendedName>
</protein>
<organism evidence="2 3">
    <name type="scientific">Streptomyces gelaticus</name>
    <dbReference type="NCBI Taxonomy" id="285446"/>
    <lineage>
        <taxon>Bacteria</taxon>
        <taxon>Bacillati</taxon>
        <taxon>Actinomycetota</taxon>
        <taxon>Actinomycetes</taxon>
        <taxon>Kitasatosporales</taxon>
        <taxon>Streptomycetaceae</taxon>
        <taxon>Streptomyces</taxon>
    </lineage>
</organism>
<evidence type="ECO:0000256" key="1">
    <source>
        <dbReference type="SAM" id="Phobius"/>
    </source>
</evidence>
<dbReference type="Proteomes" id="UP000660675">
    <property type="component" value="Unassembled WGS sequence"/>
</dbReference>
<keyword evidence="1" id="KW-1133">Transmembrane helix</keyword>
<gene>
    <name evidence="2" type="ORF">GCM10015535_36030</name>
</gene>
<sequence length="195" mass="21729">MSLPVIAIVIASASAVFTGSNMVISALTYRRVRPRVEVDSRWGLLGDLERPRKGKNTFGFRLHVKNVSPTAAKVESVHVVGWMPLRYPLKKMFRKPWPKRRVPVRQEIKVPRVGAARSLKAPNMELPAFGGLSWEIPYDFETISPAPGWGSVTVVVRLTSGEEVHGKRISRSALDDQIKRINGYYPELGLSSPSV</sequence>
<proteinExistence type="predicted"/>
<dbReference type="RefSeq" id="WP_189544763.1">
    <property type="nucleotide sequence ID" value="NZ_BMTF01000011.1"/>
</dbReference>
<keyword evidence="1" id="KW-0472">Membrane</keyword>
<accession>A0ABQ2W2U6</accession>
<evidence type="ECO:0000313" key="2">
    <source>
        <dbReference type="EMBL" id="GGV87053.1"/>
    </source>
</evidence>
<evidence type="ECO:0008006" key="4">
    <source>
        <dbReference type="Google" id="ProtNLM"/>
    </source>
</evidence>
<evidence type="ECO:0000313" key="3">
    <source>
        <dbReference type="Proteomes" id="UP000660675"/>
    </source>
</evidence>